<proteinExistence type="predicted"/>
<name>A0A6L9L5H1_9BACT</name>
<keyword evidence="1" id="KW-0732">Signal</keyword>
<sequence length="233" mass="26169">MLKNSGSRSILLVILVLIYGSCRQNAVDPASDESAYFPLQAGDFWIYQVTQETYSPTNPYTKRVFQIQEKITGTYTQKGQVFFQVEESRRSSDQAVWQLNALSTIYKNVSEVVSVTNNVPVITLLFPVAPTTEWNTNAYNASPDTLLRYRDSRQPFSLGKTTFNHTISVVGENDSTLVTLTKNRRVYALNVGLVYRENAALAYCQSSPDCIGKAQIESGTIQKWELLSSNRLP</sequence>
<keyword evidence="3" id="KW-1185">Reference proteome</keyword>
<evidence type="ECO:0000313" key="3">
    <source>
        <dbReference type="Proteomes" id="UP000474175"/>
    </source>
</evidence>
<dbReference type="EMBL" id="JAAFZH010000005">
    <property type="protein sequence ID" value="NDU95855.1"/>
    <property type="molecule type" value="Genomic_DNA"/>
</dbReference>
<feature type="chain" id="PRO_5026925003" description="Lipoprotein" evidence="1">
    <location>
        <begin position="27"/>
        <end position="233"/>
    </location>
</feature>
<evidence type="ECO:0000313" key="2">
    <source>
        <dbReference type="EMBL" id="NDU95855.1"/>
    </source>
</evidence>
<accession>A0A6L9L5H1</accession>
<evidence type="ECO:0008006" key="4">
    <source>
        <dbReference type="Google" id="ProtNLM"/>
    </source>
</evidence>
<protein>
    <recommendedName>
        <fullName evidence="4">Lipoprotein</fullName>
    </recommendedName>
</protein>
<dbReference type="RefSeq" id="WP_163948776.1">
    <property type="nucleotide sequence ID" value="NZ_JAAFZH010000005.1"/>
</dbReference>
<comment type="caution">
    <text evidence="2">The sequence shown here is derived from an EMBL/GenBank/DDBJ whole genome shotgun (WGS) entry which is preliminary data.</text>
</comment>
<evidence type="ECO:0000256" key="1">
    <source>
        <dbReference type="SAM" id="SignalP"/>
    </source>
</evidence>
<organism evidence="2 3">
    <name type="scientific">Spirosoma terrae</name>
    <dbReference type="NCBI Taxonomy" id="1968276"/>
    <lineage>
        <taxon>Bacteria</taxon>
        <taxon>Pseudomonadati</taxon>
        <taxon>Bacteroidota</taxon>
        <taxon>Cytophagia</taxon>
        <taxon>Cytophagales</taxon>
        <taxon>Cytophagaceae</taxon>
        <taxon>Spirosoma</taxon>
    </lineage>
</organism>
<gene>
    <name evidence="2" type="ORF">GK108_13310</name>
</gene>
<dbReference type="AlphaFoldDB" id="A0A6L9L5H1"/>
<dbReference type="Proteomes" id="UP000474175">
    <property type="component" value="Unassembled WGS sequence"/>
</dbReference>
<reference evidence="2 3" key="1">
    <citation type="submission" date="2020-02" db="EMBL/GenBank/DDBJ databases">
        <title>Draft genome sequence of two Spirosoma agri KCTC 52727 and Spirosoma terrae KCTC 52035.</title>
        <authorList>
            <person name="Rojas J."/>
            <person name="Ambika Manirajan B."/>
            <person name="Suarez C."/>
            <person name="Ratering S."/>
            <person name="Schnell S."/>
        </authorList>
    </citation>
    <scope>NUCLEOTIDE SEQUENCE [LARGE SCALE GENOMIC DNA]</scope>
    <source>
        <strain evidence="2 3">KCTC 52035</strain>
    </source>
</reference>
<feature type="signal peptide" evidence="1">
    <location>
        <begin position="1"/>
        <end position="26"/>
    </location>
</feature>